<protein>
    <submittedName>
        <fullName evidence="7">ABC transporter permease</fullName>
    </submittedName>
</protein>
<keyword evidence="4 6" id="KW-1133">Transmembrane helix</keyword>
<keyword evidence="2" id="KW-1003">Cell membrane</keyword>
<organism evidence="7 8">
    <name type="scientific">Dethiosulfatarculus sandiegensis</name>
    <dbReference type="NCBI Taxonomy" id="1429043"/>
    <lineage>
        <taxon>Bacteria</taxon>
        <taxon>Pseudomonadati</taxon>
        <taxon>Thermodesulfobacteriota</taxon>
        <taxon>Desulfarculia</taxon>
        <taxon>Desulfarculales</taxon>
        <taxon>Desulfarculaceae</taxon>
        <taxon>Dethiosulfatarculus</taxon>
    </lineage>
</organism>
<dbReference type="GO" id="GO:0015658">
    <property type="term" value="F:branched-chain amino acid transmembrane transporter activity"/>
    <property type="evidence" value="ECO:0007669"/>
    <property type="project" value="InterPro"/>
</dbReference>
<feature type="transmembrane region" description="Helical" evidence="6">
    <location>
        <begin position="311"/>
        <end position="330"/>
    </location>
</feature>
<gene>
    <name evidence="7" type="ORF">X474_19510</name>
</gene>
<evidence type="ECO:0000256" key="4">
    <source>
        <dbReference type="ARBA" id="ARBA00022989"/>
    </source>
</evidence>
<comment type="subcellular location">
    <subcellularLocation>
        <location evidence="1">Cell membrane</location>
        <topology evidence="1">Multi-pass membrane protein</topology>
    </subcellularLocation>
</comment>
<dbReference type="PANTHER" id="PTHR30482">
    <property type="entry name" value="HIGH-AFFINITY BRANCHED-CHAIN AMINO ACID TRANSPORT SYSTEM PERMEASE"/>
    <property type="match status" value="1"/>
</dbReference>
<evidence type="ECO:0000313" key="8">
    <source>
        <dbReference type="Proteomes" id="UP000032233"/>
    </source>
</evidence>
<dbReference type="Pfam" id="PF02653">
    <property type="entry name" value="BPD_transp_2"/>
    <property type="match status" value="1"/>
</dbReference>
<keyword evidence="5 6" id="KW-0472">Membrane</keyword>
<name>A0A0D2JSB4_9BACT</name>
<sequence>MPCGLFHSTYEKDDAIFQTRWIKCWMAAFIVFLLTYPLYGDAVSEFMGMNTLNLFNLIFIYIVGAHGLNLLTGYTGQISLGHGAFMGVGAYTAGILANMGWPFWLCLPMAGLMTAAVGMIFGLPSLRLRGLYLAIATLAAQFILDYAMRNWSGLTGGSSGLIVPAAELGDFIFDSDISFYYLALTFAAAATMYLKNLTRTRTGRAFVAVRDRYLSAEVIGVNLFKYRIMSFGISSFMVGIAGGLWAYYITIISDEHFTLWLSVQFLAMIIVGGMGHVLGSIFGVIFMTVLPELLRLPAEMMSEIYPSIFEMFAALREMIFGLMVIAFLIFEPDGMAARWHTIRAYWKLWPFSY</sequence>
<evidence type="ECO:0000256" key="2">
    <source>
        <dbReference type="ARBA" id="ARBA00022475"/>
    </source>
</evidence>
<proteinExistence type="predicted"/>
<dbReference type="AlphaFoldDB" id="A0A0D2JSB4"/>
<dbReference type="InParanoid" id="A0A0D2JSB4"/>
<feature type="transmembrane region" description="Helical" evidence="6">
    <location>
        <begin position="265"/>
        <end position="290"/>
    </location>
</feature>
<dbReference type="PANTHER" id="PTHR30482:SF5">
    <property type="entry name" value="ABC TRANSPORTER PERMEASE PROTEIN"/>
    <property type="match status" value="1"/>
</dbReference>
<evidence type="ECO:0000256" key="1">
    <source>
        <dbReference type="ARBA" id="ARBA00004651"/>
    </source>
</evidence>
<feature type="transmembrane region" description="Helical" evidence="6">
    <location>
        <begin position="231"/>
        <end position="253"/>
    </location>
</feature>
<keyword evidence="3 6" id="KW-0812">Transmembrane</keyword>
<evidence type="ECO:0000256" key="6">
    <source>
        <dbReference type="SAM" id="Phobius"/>
    </source>
</evidence>
<feature type="transmembrane region" description="Helical" evidence="6">
    <location>
        <begin position="102"/>
        <end position="123"/>
    </location>
</feature>
<dbReference type="InterPro" id="IPR043428">
    <property type="entry name" value="LivM-like"/>
</dbReference>
<dbReference type="RefSeq" id="WP_044350748.1">
    <property type="nucleotide sequence ID" value="NZ_AZAC01000033.1"/>
</dbReference>
<feature type="transmembrane region" description="Helical" evidence="6">
    <location>
        <begin position="21"/>
        <end position="39"/>
    </location>
</feature>
<dbReference type="CDD" id="cd06581">
    <property type="entry name" value="TM_PBP1_LivM_like"/>
    <property type="match status" value="1"/>
</dbReference>
<dbReference type="InterPro" id="IPR001851">
    <property type="entry name" value="ABC_transp_permease"/>
</dbReference>
<dbReference type="OrthoDB" id="9780757at2"/>
<accession>A0A0D2JSB4</accession>
<evidence type="ECO:0000313" key="7">
    <source>
        <dbReference type="EMBL" id="KIX12390.1"/>
    </source>
</evidence>
<dbReference type="STRING" id="1429043.X474_19510"/>
<dbReference type="Proteomes" id="UP000032233">
    <property type="component" value="Unassembled WGS sequence"/>
</dbReference>
<keyword evidence="8" id="KW-1185">Reference proteome</keyword>
<dbReference type="GO" id="GO:0005886">
    <property type="term" value="C:plasma membrane"/>
    <property type="evidence" value="ECO:0007669"/>
    <property type="project" value="UniProtKB-SubCell"/>
</dbReference>
<feature type="transmembrane region" description="Helical" evidence="6">
    <location>
        <begin position="130"/>
        <end position="148"/>
    </location>
</feature>
<evidence type="ECO:0000256" key="3">
    <source>
        <dbReference type="ARBA" id="ARBA00022692"/>
    </source>
</evidence>
<reference evidence="7 8" key="1">
    <citation type="submission" date="2013-11" db="EMBL/GenBank/DDBJ databases">
        <title>Metagenomic analysis of a methanogenic consortium involved in long chain n-alkane degradation.</title>
        <authorList>
            <person name="Davidova I.A."/>
            <person name="Callaghan A.V."/>
            <person name="Wawrik B."/>
            <person name="Pruitt S."/>
            <person name="Marks C."/>
            <person name="Duncan K.E."/>
            <person name="Suflita J.M."/>
        </authorList>
    </citation>
    <scope>NUCLEOTIDE SEQUENCE [LARGE SCALE GENOMIC DNA]</scope>
    <source>
        <strain evidence="7 8">SPR</strain>
    </source>
</reference>
<dbReference type="EMBL" id="AZAC01000033">
    <property type="protein sequence ID" value="KIX12390.1"/>
    <property type="molecule type" value="Genomic_DNA"/>
</dbReference>
<feature type="transmembrane region" description="Helical" evidence="6">
    <location>
        <begin position="177"/>
        <end position="194"/>
    </location>
</feature>
<evidence type="ECO:0000256" key="5">
    <source>
        <dbReference type="ARBA" id="ARBA00023136"/>
    </source>
</evidence>
<feature type="transmembrane region" description="Helical" evidence="6">
    <location>
        <begin position="51"/>
        <end position="71"/>
    </location>
</feature>
<dbReference type="PATRIC" id="fig|1429043.3.peg.4134"/>
<comment type="caution">
    <text evidence="7">The sequence shown here is derived from an EMBL/GenBank/DDBJ whole genome shotgun (WGS) entry which is preliminary data.</text>
</comment>
<feature type="transmembrane region" description="Helical" evidence="6">
    <location>
        <begin position="78"/>
        <end position="96"/>
    </location>
</feature>